<evidence type="ECO:0008006" key="4">
    <source>
        <dbReference type="Google" id="ProtNLM"/>
    </source>
</evidence>
<dbReference type="InterPro" id="IPR021218">
    <property type="entry name" value="DUF2784"/>
</dbReference>
<keyword evidence="1" id="KW-0812">Transmembrane</keyword>
<organism evidence="2 3">
    <name type="scientific">Pedobacter heparinus (strain ATCC 13125 / DSM 2366 / CIP 104194 / JCM 7457 / NBRC 12017 / NCIMB 9290 / NRRL B-14731 / HIM 762-3)</name>
    <dbReference type="NCBI Taxonomy" id="485917"/>
    <lineage>
        <taxon>Bacteria</taxon>
        <taxon>Pseudomonadati</taxon>
        <taxon>Bacteroidota</taxon>
        <taxon>Sphingobacteriia</taxon>
        <taxon>Sphingobacteriales</taxon>
        <taxon>Sphingobacteriaceae</taxon>
        <taxon>Pedobacter</taxon>
    </lineage>
</organism>
<feature type="transmembrane region" description="Helical" evidence="1">
    <location>
        <begin position="33"/>
        <end position="53"/>
    </location>
</feature>
<reference evidence="2 3" key="1">
    <citation type="journal article" date="2009" name="Stand. Genomic Sci.">
        <title>Complete genome sequence of Pedobacter heparinus type strain (HIM 762-3).</title>
        <authorList>
            <person name="Han C."/>
            <person name="Spring S."/>
            <person name="Lapidus A."/>
            <person name="Del Rio T.G."/>
            <person name="Tice H."/>
            <person name="Copeland A."/>
            <person name="Cheng J.F."/>
            <person name="Lucas S."/>
            <person name="Chen F."/>
            <person name="Nolan M."/>
            <person name="Bruce D."/>
            <person name="Goodwin L."/>
            <person name="Pitluck S."/>
            <person name="Ivanova N."/>
            <person name="Mavromatis K."/>
            <person name="Mikhailova N."/>
            <person name="Pati A."/>
            <person name="Chen A."/>
            <person name="Palaniappan K."/>
            <person name="Land M."/>
            <person name="Hauser L."/>
            <person name="Chang Y.J."/>
            <person name="Jeffries C.C."/>
            <person name="Saunders E."/>
            <person name="Chertkov O."/>
            <person name="Brettin T."/>
            <person name="Goker M."/>
            <person name="Rohde M."/>
            <person name="Bristow J."/>
            <person name="Eisen J.A."/>
            <person name="Markowitz V."/>
            <person name="Hugenholtz P."/>
            <person name="Kyrpides N.C."/>
            <person name="Klenk H.P."/>
            <person name="Detter J.C."/>
        </authorList>
    </citation>
    <scope>NUCLEOTIDE SEQUENCE [LARGE SCALE GENOMIC DNA]</scope>
    <source>
        <strain evidence="3">ATCC 13125 / DSM 2366 / CIP 104194 / JCM 7457 / NBRC 12017 / NCIMB 9290 / NRRL B-14731 / HIM 762-3</strain>
    </source>
</reference>
<dbReference type="Pfam" id="PF10861">
    <property type="entry name" value="DUF2784"/>
    <property type="match status" value="1"/>
</dbReference>
<accession>C6XZE1</accession>
<dbReference type="AlphaFoldDB" id="C6XZE1"/>
<dbReference type="eggNOG" id="ENOG5032YAM">
    <property type="taxonomic scope" value="Bacteria"/>
</dbReference>
<dbReference type="KEGG" id="phe:Phep_2433"/>
<protein>
    <recommendedName>
        <fullName evidence="4">DUF2784 domain-containing protein</fullName>
    </recommendedName>
</protein>
<sequence>MYQLYDFLFTIFHLVIIGFNLLGWIWPPTRKMHFVLVLLTAGSWLVLGIWYGLGYCPVTDWQWQVKTHLGENNLPNSFIKYYADKLSGQDISADFIDAATSIGFAIAAILSVYFNFVRKKGKDK</sequence>
<feature type="transmembrane region" description="Helical" evidence="1">
    <location>
        <begin position="6"/>
        <end position="26"/>
    </location>
</feature>
<keyword evidence="3" id="KW-1185">Reference proteome</keyword>
<dbReference type="HOGENOM" id="CLU_140372_0_0_10"/>
<dbReference type="OrthoDB" id="9813998at2"/>
<name>C6XZE1_PEDHD</name>
<gene>
    <name evidence="2" type="ordered locus">Phep_2433</name>
</gene>
<dbReference type="RefSeq" id="WP_015808249.1">
    <property type="nucleotide sequence ID" value="NC_013061.1"/>
</dbReference>
<dbReference type="STRING" id="485917.Phep_2433"/>
<feature type="transmembrane region" description="Helical" evidence="1">
    <location>
        <begin position="95"/>
        <end position="116"/>
    </location>
</feature>
<proteinExistence type="predicted"/>
<evidence type="ECO:0000313" key="2">
    <source>
        <dbReference type="EMBL" id="ACU04637.1"/>
    </source>
</evidence>
<dbReference type="EMBL" id="CP001681">
    <property type="protein sequence ID" value="ACU04637.1"/>
    <property type="molecule type" value="Genomic_DNA"/>
</dbReference>
<evidence type="ECO:0000256" key="1">
    <source>
        <dbReference type="SAM" id="Phobius"/>
    </source>
</evidence>
<dbReference type="Proteomes" id="UP000000852">
    <property type="component" value="Chromosome"/>
</dbReference>
<keyword evidence="1" id="KW-0472">Membrane</keyword>
<evidence type="ECO:0000313" key="3">
    <source>
        <dbReference type="Proteomes" id="UP000000852"/>
    </source>
</evidence>
<keyword evidence="1" id="KW-1133">Transmembrane helix</keyword>